<feature type="transmembrane region" description="Helical" evidence="1">
    <location>
        <begin position="116"/>
        <end position="135"/>
    </location>
</feature>
<name>A0ABT6D6W6_9LACO</name>
<reference evidence="2" key="1">
    <citation type="submission" date="2022-06" db="EMBL/GenBank/DDBJ databases">
        <title>Antifungal cultures and metabolites of lactic acid bacteria for use in dairy fermentations.</title>
        <authorList>
            <person name="Zhao Z."/>
            <person name="Gaenzle M."/>
        </authorList>
    </citation>
    <scope>NUCLEOTIDE SEQUENCE</scope>
    <source>
        <strain evidence="2">FUA3126</strain>
    </source>
</reference>
<dbReference type="RefSeq" id="WP_178942448.1">
    <property type="nucleotide sequence ID" value="NZ_JAIWJF010000003.1"/>
</dbReference>
<dbReference type="Proteomes" id="UP001152867">
    <property type="component" value="Unassembled WGS sequence"/>
</dbReference>
<protein>
    <submittedName>
        <fullName evidence="2">Uncharacterized protein</fullName>
    </submittedName>
</protein>
<evidence type="ECO:0000313" key="2">
    <source>
        <dbReference type="EMBL" id="MDF9912888.1"/>
    </source>
</evidence>
<keyword evidence="3" id="KW-1185">Reference proteome</keyword>
<organism evidence="2 3">
    <name type="scientific">Furfurilactobacillus milii</name>
    <dbReference type="NCBI Taxonomy" id="2888272"/>
    <lineage>
        <taxon>Bacteria</taxon>
        <taxon>Bacillati</taxon>
        <taxon>Bacillota</taxon>
        <taxon>Bacilli</taxon>
        <taxon>Lactobacillales</taxon>
        <taxon>Lactobacillaceae</taxon>
        <taxon>Furfurilactobacillus</taxon>
    </lineage>
</organism>
<comment type="caution">
    <text evidence="2">The sequence shown here is derived from an EMBL/GenBank/DDBJ whole genome shotgun (WGS) entry which is preliminary data.</text>
</comment>
<dbReference type="EMBL" id="JANDJP010000001">
    <property type="protein sequence ID" value="MDF9912888.1"/>
    <property type="molecule type" value="Genomic_DNA"/>
</dbReference>
<proteinExistence type="predicted"/>
<evidence type="ECO:0000313" key="3">
    <source>
        <dbReference type="Proteomes" id="UP001152867"/>
    </source>
</evidence>
<feature type="transmembrane region" description="Helical" evidence="1">
    <location>
        <begin position="38"/>
        <end position="55"/>
    </location>
</feature>
<feature type="transmembrane region" description="Helical" evidence="1">
    <location>
        <begin position="92"/>
        <end position="109"/>
    </location>
</feature>
<keyword evidence="1" id="KW-0812">Transmembrane</keyword>
<keyword evidence="1" id="KW-1133">Transmembrane helix</keyword>
<accession>A0ABT6D6W6</accession>
<gene>
    <name evidence="2" type="ORF">NNA32_01345</name>
</gene>
<sequence length="164" mass="18594">MKINRDAVREIGYNVQHKLKFDEKRGDSMTGLRAHSGWQYWLLGLFFGGLLPWLANASSMTVYHKVMWVLLGINGVYALVSGWQIGRSQHDSWRVLIFPLLFALFTYFLKDNAHEYAYYLAIGYACVSYFVSGFHTGFTTDHRSLSAHAHQAETVAAGKLAVGR</sequence>
<evidence type="ECO:0000256" key="1">
    <source>
        <dbReference type="SAM" id="Phobius"/>
    </source>
</evidence>
<feature type="transmembrane region" description="Helical" evidence="1">
    <location>
        <begin position="67"/>
        <end position="86"/>
    </location>
</feature>
<keyword evidence="1" id="KW-0472">Membrane</keyword>